<evidence type="ECO:0000313" key="7">
    <source>
        <dbReference type="Proteomes" id="UP001311799"/>
    </source>
</evidence>
<accession>A0AAV9Y5L7</accession>
<dbReference type="InterPro" id="IPR038729">
    <property type="entry name" value="Rad50/SbcC_AAA"/>
</dbReference>
<gene>
    <name evidence="6" type="ORF">RS030_101637</name>
</gene>
<sequence>MNNISKKSRIKKLTCENEMAQTEEYLNNENDINYNKSKNGTLVSIELENWMNIKGPTKYYFNQGVNMIIGLNGSGKSSIACGIAISLGYDTHILARGHFLSSYIRNGSNYCKLIVTIVNENETNNNYVSVVERTINLVNSDKIKFKNTINHSEIRSSWKLNGKKSLEKEIVQLRTELNIQLDNMLTFLAQQRVSYFPTQTPKQIFVETLQIISSNASNNSKYSSLNSEITENDFETNNLLKIYNKFIEISNNSKDCNAIIQDNNTKLKHLENEISKSRKNESKYIQYLKSKMGLELINFYKSLNDIKIDKINLNKLYKEKKDILNQYNKINDELQVLINDNDKIRDELNRFNVEKNNLITNILNNLENEHKNAMISIDRSLNYLQNNVKDPNIELENYNNKVKHTKDEIDNSKKIVLNYKDSINNEWINKLKECDLYSENKNLFDIELAKEKRKLLGEIVSELSTKSLIYERIINEYELNINRLINKKNDIKSNNQIYGKDNYFKNEYLNNVDKMALPQMKKDNITAFLRFMSENSNTSSNINANNKGLIPNNQVLGPIGSFITVKKSDLQSLVEYFLQQFHYYFVSEREDVKLLTEKHKLNVLTLSNFKDPIYPKTDCEIKSLGVNGFLHEYLILNNKSMRNILYQISPQFYTCAIIENPDSISNLIEDEILYKLSDWLKKNYDKRDNIISNNVYLFINTKNSNGILYKLVTSIYNQNSKTISMIKLNNKMNTILTDKSPLKDNNDENVVKIELNSDFMRENELIDVEINKLNIEIQKSRSEFDKIKSEYNNKRSLLNIVMECITNIPSINYKINELENRIRTLNNELNINYPVRETIIEKNREYIRKEIIENENNSIVNVLDNIYRLFIEISKKHFIKCSELNCEIQKNNNMLNQIQIQIKMKKDDIKTCENRKIELNDEYNHLVNSINMKMEAVIDYYLQFYSIFCLYYKRSLNKDNNLTNEDIFEYIHKKNNFNTFNEDDINSKSDNKMKNVPGIEYITSILNNDNNSKIKKIPNFCVDIIYEISSEYELISSKDINLNQILIDTYKNKNKIFSNNKKNESNENIKSLFDLLLDNSIYKLKYDNLFEEVIKLEGKTHKTNLERVAELEQEYEALKKNSKNYIDRIDIYKNNVKLYYKKWIVKLKFIEKIISYCFCTFMKFINTRHDGKVTIPFIDHFIEFESKNNNNNDNNTLNIDVKIDLLFDYFTKKFESDSIINIMVRFGPDEDLRLFSSNSISGGEQSLCTILYILSLQVSYLT</sequence>
<name>A0AAV9Y5L7_9CRYT</name>
<feature type="coiled-coil region" evidence="4">
    <location>
        <begin position="1101"/>
        <end position="1135"/>
    </location>
</feature>
<evidence type="ECO:0000259" key="5">
    <source>
        <dbReference type="Pfam" id="PF13476"/>
    </source>
</evidence>
<dbReference type="EMBL" id="JAWDEY010000001">
    <property type="protein sequence ID" value="KAK6591200.1"/>
    <property type="molecule type" value="Genomic_DNA"/>
</dbReference>
<dbReference type="PANTHER" id="PTHR45916:SF1">
    <property type="entry name" value="STRUCTURAL MAINTENANCE OF CHROMOSOMES PROTEIN 5"/>
    <property type="match status" value="1"/>
</dbReference>
<dbReference type="InterPro" id="IPR027417">
    <property type="entry name" value="P-loop_NTPase"/>
</dbReference>
<comment type="caution">
    <text evidence="6">The sequence shown here is derived from an EMBL/GenBank/DDBJ whole genome shotgun (WGS) entry which is preliminary data.</text>
</comment>
<protein>
    <recommendedName>
        <fullName evidence="2">Structural maintenance of chromosomes protein 5</fullName>
    </recommendedName>
</protein>
<feature type="coiled-coil region" evidence="4">
    <location>
        <begin position="770"/>
        <end position="828"/>
    </location>
</feature>
<dbReference type="GO" id="GO:0016887">
    <property type="term" value="F:ATP hydrolysis activity"/>
    <property type="evidence" value="ECO:0007669"/>
    <property type="project" value="InterPro"/>
</dbReference>
<dbReference type="SUPFAM" id="SSF52540">
    <property type="entry name" value="P-loop containing nucleoside triphosphate hydrolases"/>
    <property type="match status" value="2"/>
</dbReference>
<keyword evidence="7" id="KW-1185">Reference proteome</keyword>
<feature type="domain" description="Rad50/SbcC-type AAA" evidence="5">
    <location>
        <begin position="44"/>
        <end position="335"/>
    </location>
</feature>
<dbReference type="GO" id="GO:0030915">
    <property type="term" value="C:Smc5-Smc6 complex"/>
    <property type="evidence" value="ECO:0007669"/>
    <property type="project" value="TreeGrafter"/>
</dbReference>
<dbReference type="Gene3D" id="3.40.50.300">
    <property type="entry name" value="P-loop containing nucleotide triphosphate hydrolases"/>
    <property type="match status" value="1"/>
</dbReference>
<dbReference type="GO" id="GO:0000724">
    <property type="term" value="P:double-strand break repair via homologous recombination"/>
    <property type="evidence" value="ECO:0007669"/>
    <property type="project" value="TreeGrafter"/>
</dbReference>
<evidence type="ECO:0000256" key="1">
    <source>
        <dbReference type="ARBA" id="ARBA00010171"/>
    </source>
</evidence>
<dbReference type="AlphaFoldDB" id="A0AAV9Y5L7"/>
<organism evidence="6 7">
    <name type="scientific">Cryptosporidium xiaoi</name>
    <dbReference type="NCBI Taxonomy" id="659607"/>
    <lineage>
        <taxon>Eukaryota</taxon>
        <taxon>Sar</taxon>
        <taxon>Alveolata</taxon>
        <taxon>Apicomplexa</taxon>
        <taxon>Conoidasida</taxon>
        <taxon>Coccidia</taxon>
        <taxon>Eucoccidiorida</taxon>
        <taxon>Eimeriorina</taxon>
        <taxon>Cryptosporidiidae</taxon>
        <taxon>Cryptosporidium</taxon>
    </lineage>
</organism>
<dbReference type="GO" id="GO:0005634">
    <property type="term" value="C:nucleus"/>
    <property type="evidence" value="ECO:0007669"/>
    <property type="project" value="TreeGrafter"/>
</dbReference>
<dbReference type="Proteomes" id="UP001311799">
    <property type="component" value="Unassembled WGS sequence"/>
</dbReference>
<evidence type="ECO:0000313" key="6">
    <source>
        <dbReference type="EMBL" id="KAK6591200.1"/>
    </source>
</evidence>
<evidence type="ECO:0000256" key="3">
    <source>
        <dbReference type="ARBA" id="ARBA00023054"/>
    </source>
</evidence>
<reference evidence="6 7" key="1">
    <citation type="submission" date="2023-10" db="EMBL/GenBank/DDBJ databases">
        <title>Comparative genomics analysis reveals potential genetic determinants of host preference in Cryptosporidium xiaoi.</title>
        <authorList>
            <person name="Xiao L."/>
            <person name="Li J."/>
        </authorList>
    </citation>
    <scope>NUCLEOTIDE SEQUENCE [LARGE SCALE GENOMIC DNA]</scope>
    <source>
        <strain evidence="6 7">52996</strain>
    </source>
</reference>
<feature type="coiled-coil region" evidence="4">
    <location>
        <begin position="881"/>
        <end position="922"/>
    </location>
</feature>
<keyword evidence="3 4" id="KW-0175">Coiled coil</keyword>
<evidence type="ECO:0000256" key="2">
    <source>
        <dbReference type="ARBA" id="ARBA00018687"/>
    </source>
</evidence>
<dbReference type="PANTHER" id="PTHR45916">
    <property type="entry name" value="STRUCTURAL MAINTENANCE OF CHROMOSOMES PROTEIN 5"/>
    <property type="match status" value="1"/>
</dbReference>
<feature type="coiled-coil region" evidence="4">
    <location>
        <begin position="313"/>
        <end position="361"/>
    </location>
</feature>
<comment type="similarity">
    <text evidence="1">Belongs to the SMC family. SMC5 subfamily.</text>
</comment>
<dbReference type="GO" id="GO:0003697">
    <property type="term" value="F:single-stranded DNA binding"/>
    <property type="evidence" value="ECO:0007669"/>
    <property type="project" value="TreeGrafter"/>
</dbReference>
<proteinExistence type="inferred from homology"/>
<evidence type="ECO:0000256" key="4">
    <source>
        <dbReference type="SAM" id="Coils"/>
    </source>
</evidence>
<dbReference type="Pfam" id="PF13476">
    <property type="entry name" value="AAA_23"/>
    <property type="match status" value="1"/>
</dbReference>